<evidence type="ECO:0000313" key="10">
    <source>
        <dbReference type="Proteomes" id="UP001231362"/>
    </source>
</evidence>
<dbReference type="InterPro" id="IPR004556">
    <property type="entry name" value="HemK-like"/>
</dbReference>
<dbReference type="GO" id="GO:0032259">
    <property type="term" value="P:methylation"/>
    <property type="evidence" value="ECO:0007669"/>
    <property type="project" value="UniProtKB-KW"/>
</dbReference>
<dbReference type="Gene3D" id="3.40.50.150">
    <property type="entry name" value="Vaccinia Virus protein VP39"/>
    <property type="match status" value="1"/>
</dbReference>
<evidence type="ECO:0000256" key="3">
    <source>
        <dbReference type="ARBA" id="ARBA00022691"/>
    </source>
</evidence>
<evidence type="ECO:0000259" key="8">
    <source>
        <dbReference type="Pfam" id="PF17827"/>
    </source>
</evidence>
<keyword evidence="2 5" id="KW-0808">Transferase</keyword>
<evidence type="ECO:0000256" key="4">
    <source>
        <dbReference type="ARBA" id="ARBA00048391"/>
    </source>
</evidence>
<feature type="binding site" evidence="5">
    <location>
        <position position="146"/>
    </location>
    <ligand>
        <name>S-adenosyl-L-methionine</name>
        <dbReference type="ChEBI" id="CHEBI:59789"/>
    </ligand>
</feature>
<dbReference type="Pfam" id="PF17827">
    <property type="entry name" value="PrmC_N"/>
    <property type="match status" value="1"/>
</dbReference>
<feature type="domain" description="Methyltransferase small" evidence="7">
    <location>
        <begin position="106"/>
        <end position="193"/>
    </location>
</feature>
<dbReference type="NCBIfam" id="TIGR03534">
    <property type="entry name" value="RF_mod_PrmC"/>
    <property type="match status" value="1"/>
</dbReference>
<dbReference type="NCBIfam" id="TIGR00536">
    <property type="entry name" value="hemK_fam"/>
    <property type="match status" value="1"/>
</dbReference>
<dbReference type="PANTHER" id="PTHR18895">
    <property type="entry name" value="HEMK METHYLTRANSFERASE"/>
    <property type="match status" value="1"/>
</dbReference>
<dbReference type="InterPro" id="IPR050320">
    <property type="entry name" value="N5-glutamine_MTase"/>
</dbReference>
<feature type="binding site" evidence="5">
    <location>
        <begin position="189"/>
        <end position="192"/>
    </location>
    <ligand>
        <name>substrate</name>
    </ligand>
</feature>
<dbReference type="CDD" id="cd02440">
    <property type="entry name" value="AdoMet_MTases"/>
    <property type="match status" value="1"/>
</dbReference>
<evidence type="ECO:0000256" key="6">
    <source>
        <dbReference type="SAM" id="Coils"/>
    </source>
</evidence>
<dbReference type="InterPro" id="IPR029063">
    <property type="entry name" value="SAM-dependent_MTases_sf"/>
</dbReference>
<feature type="coiled-coil region" evidence="6">
    <location>
        <begin position="145"/>
        <end position="172"/>
    </location>
</feature>
<gene>
    <name evidence="5" type="primary">prmC</name>
    <name evidence="9" type="ORF">J2S07_000626</name>
</gene>
<dbReference type="HAMAP" id="MF_02126">
    <property type="entry name" value="RF_methyltr_PrmC"/>
    <property type="match status" value="1"/>
</dbReference>
<evidence type="ECO:0000256" key="5">
    <source>
        <dbReference type="HAMAP-Rule" id="MF_02126"/>
    </source>
</evidence>
<keyword evidence="1 5" id="KW-0489">Methyltransferase</keyword>
<keyword evidence="10" id="KW-1185">Reference proteome</keyword>
<dbReference type="InterPro" id="IPR002052">
    <property type="entry name" value="DNA_methylase_N6_adenine_CS"/>
</dbReference>
<dbReference type="InterPro" id="IPR019874">
    <property type="entry name" value="RF_methyltr_PrmC"/>
</dbReference>
<feature type="binding site" evidence="5">
    <location>
        <begin position="123"/>
        <end position="127"/>
    </location>
    <ligand>
        <name>S-adenosyl-L-methionine</name>
        <dbReference type="ChEBI" id="CHEBI:59789"/>
    </ligand>
</feature>
<dbReference type="InterPro" id="IPR040758">
    <property type="entry name" value="PrmC_N"/>
</dbReference>
<keyword evidence="6" id="KW-0175">Coiled coil</keyword>
<name>A0ABT9V0A0_9BACL</name>
<evidence type="ECO:0000256" key="2">
    <source>
        <dbReference type="ARBA" id="ARBA00022679"/>
    </source>
</evidence>
<comment type="function">
    <text evidence="5">Methylates the class 1 translation termination release factors RF1/PrfA and RF2/PrfB on the glutamine residue of the universally conserved GGQ motif.</text>
</comment>
<dbReference type="Proteomes" id="UP001231362">
    <property type="component" value="Unassembled WGS sequence"/>
</dbReference>
<protein>
    <recommendedName>
        <fullName evidence="5">Release factor glutamine methyltransferase</fullName>
        <shortName evidence="5">RF MTase</shortName>
        <ecNumber evidence="5">2.1.1.297</ecNumber>
    </recommendedName>
    <alternativeName>
        <fullName evidence="5">N5-glutamine methyltransferase PrmC</fullName>
    </alternativeName>
    <alternativeName>
        <fullName evidence="5">Protein-(glutamine-N5) MTase PrmC</fullName>
    </alternativeName>
    <alternativeName>
        <fullName evidence="5">Protein-glutamine N-methyltransferase PrmC</fullName>
    </alternativeName>
</protein>
<feature type="domain" description="Release factor glutamine methyltransferase N-terminal" evidence="8">
    <location>
        <begin position="7"/>
        <end position="75"/>
    </location>
</feature>
<dbReference type="Gene3D" id="1.10.8.10">
    <property type="entry name" value="DNA helicase RuvA subunit, C-terminal domain"/>
    <property type="match status" value="1"/>
</dbReference>
<feature type="binding site" evidence="5">
    <location>
        <position position="189"/>
    </location>
    <ligand>
        <name>S-adenosyl-L-methionine</name>
        <dbReference type="ChEBI" id="CHEBI:59789"/>
    </ligand>
</feature>
<dbReference type="InterPro" id="IPR007848">
    <property type="entry name" value="Small_mtfrase_dom"/>
</dbReference>
<dbReference type="RefSeq" id="WP_307148931.1">
    <property type="nucleotide sequence ID" value="NZ_JAUSTU010000002.1"/>
</dbReference>
<dbReference type="PROSITE" id="PS00092">
    <property type="entry name" value="N6_MTASE"/>
    <property type="match status" value="1"/>
</dbReference>
<comment type="catalytic activity">
    <reaction evidence="4 5">
        <text>L-glutaminyl-[peptide chain release factor] + S-adenosyl-L-methionine = N(5)-methyl-L-glutaminyl-[peptide chain release factor] + S-adenosyl-L-homocysteine + H(+)</text>
        <dbReference type="Rhea" id="RHEA:42896"/>
        <dbReference type="Rhea" id="RHEA-COMP:10271"/>
        <dbReference type="Rhea" id="RHEA-COMP:10272"/>
        <dbReference type="ChEBI" id="CHEBI:15378"/>
        <dbReference type="ChEBI" id="CHEBI:30011"/>
        <dbReference type="ChEBI" id="CHEBI:57856"/>
        <dbReference type="ChEBI" id="CHEBI:59789"/>
        <dbReference type="ChEBI" id="CHEBI:61891"/>
        <dbReference type="EC" id="2.1.1.297"/>
    </reaction>
</comment>
<evidence type="ECO:0000256" key="1">
    <source>
        <dbReference type="ARBA" id="ARBA00022603"/>
    </source>
</evidence>
<dbReference type="GO" id="GO:0102559">
    <property type="term" value="F:peptide chain release factor N(5)-glutamine methyltransferase activity"/>
    <property type="evidence" value="ECO:0007669"/>
    <property type="project" value="UniProtKB-EC"/>
</dbReference>
<evidence type="ECO:0000259" key="7">
    <source>
        <dbReference type="Pfam" id="PF05175"/>
    </source>
</evidence>
<comment type="caution">
    <text evidence="5">Lacks conserved residue(s) required for the propagation of feature annotation.</text>
</comment>
<dbReference type="EC" id="2.1.1.297" evidence="5"/>
<keyword evidence="3 5" id="KW-0949">S-adenosyl-L-methionine</keyword>
<comment type="caution">
    <text evidence="9">The sequence shown here is derived from an EMBL/GenBank/DDBJ whole genome shotgun (WGS) entry which is preliminary data.</text>
</comment>
<accession>A0ABT9V0A0</accession>
<sequence>MYKKVYEALRWASSFLKEKGRDENAGEILLRHYLKMSRSTLFASFHDEIPKEALKQFERAVHLHGEGEPIQYIMGYEEFYGRRFHVNREVLIPRPETEELIFNSLQRMDKRFGGQDLKLVDIGTGSGAIAITMKLERPAIQVTATDIAKESLQVAEKNAENLQAELRFVEGDLLEPFIGREKFDVILSNPPYIPISDKESMSVVVTEHEPHRALFAGEDGLAIYRRLMEQLPLVVKDKALIGFEIGAGQSVAVSQLLKKTFSEAYVEVIYDINGKDRMVFAELG</sequence>
<comment type="similarity">
    <text evidence="5">Belongs to the protein N5-glutamine methyltransferase family. PrmC subfamily.</text>
</comment>
<dbReference type="EMBL" id="JAUSTU010000002">
    <property type="protein sequence ID" value="MDQ0154322.1"/>
    <property type="molecule type" value="Genomic_DNA"/>
</dbReference>
<dbReference type="Pfam" id="PF05175">
    <property type="entry name" value="MTS"/>
    <property type="match status" value="1"/>
</dbReference>
<organism evidence="9 10">
    <name type="scientific">Anoxybacillus andreesenii</name>
    <dbReference type="NCBI Taxonomy" id="1325932"/>
    <lineage>
        <taxon>Bacteria</taxon>
        <taxon>Bacillati</taxon>
        <taxon>Bacillota</taxon>
        <taxon>Bacilli</taxon>
        <taxon>Bacillales</taxon>
        <taxon>Anoxybacillaceae</taxon>
        <taxon>Anoxybacillus</taxon>
    </lineage>
</organism>
<dbReference type="SUPFAM" id="SSF53335">
    <property type="entry name" value="S-adenosyl-L-methionine-dependent methyltransferases"/>
    <property type="match status" value="1"/>
</dbReference>
<reference evidence="9 10" key="1">
    <citation type="submission" date="2023-07" db="EMBL/GenBank/DDBJ databases">
        <title>Genomic Encyclopedia of Type Strains, Phase IV (KMG-IV): sequencing the most valuable type-strain genomes for metagenomic binning, comparative biology and taxonomic classification.</title>
        <authorList>
            <person name="Goeker M."/>
        </authorList>
    </citation>
    <scope>NUCLEOTIDE SEQUENCE [LARGE SCALE GENOMIC DNA]</scope>
    <source>
        <strain evidence="9 10">DSM 23948</strain>
    </source>
</reference>
<proteinExistence type="inferred from homology"/>
<dbReference type="PANTHER" id="PTHR18895:SF74">
    <property type="entry name" value="MTRF1L RELEASE FACTOR GLUTAMINE METHYLTRANSFERASE"/>
    <property type="match status" value="1"/>
</dbReference>
<evidence type="ECO:0000313" key="9">
    <source>
        <dbReference type="EMBL" id="MDQ0154322.1"/>
    </source>
</evidence>